<evidence type="ECO:0000313" key="2">
    <source>
        <dbReference type="Proteomes" id="UP000280861"/>
    </source>
</evidence>
<organism evidence="1 2">
    <name type="scientific">Arthrobacter ulcerisalmonis</name>
    <dbReference type="NCBI Taxonomy" id="2483813"/>
    <lineage>
        <taxon>Bacteria</taxon>
        <taxon>Bacillati</taxon>
        <taxon>Actinomycetota</taxon>
        <taxon>Actinomycetes</taxon>
        <taxon>Micrococcales</taxon>
        <taxon>Micrococcaceae</taxon>
        <taxon>Arthrobacter</taxon>
    </lineage>
</organism>
<reference evidence="1 2" key="1">
    <citation type="submission" date="2018-11" db="EMBL/GenBank/DDBJ databases">
        <authorList>
            <person name="Criscuolo A."/>
        </authorList>
    </citation>
    <scope>NUCLEOTIDE SEQUENCE [LARGE SCALE GENOMIC DNA]</scope>
    <source>
        <strain evidence="1">AT11b</strain>
    </source>
</reference>
<proteinExistence type="predicted"/>
<dbReference type="SUPFAM" id="SSF48371">
    <property type="entry name" value="ARM repeat"/>
    <property type="match status" value="1"/>
</dbReference>
<dbReference type="EMBL" id="UXAU01000038">
    <property type="protein sequence ID" value="VDC30893.1"/>
    <property type="molecule type" value="Genomic_DNA"/>
</dbReference>
<protein>
    <recommendedName>
        <fullName evidence="3">DNA alkylation repair enzyme</fullName>
    </recommendedName>
</protein>
<evidence type="ECO:0008006" key="3">
    <source>
        <dbReference type="Google" id="ProtNLM"/>
    </source>
</evidence>
<keyword evidence="2" id="KW-1185">Reference proteome</keyword>
<dbReference type="Proteomes" id="UP000280861">
    <property type="component" value="Unassembled WGS sequence"/>
</dbReference>
<name>A0A3P5X8D5_9MICC</name>
<evidence type="ECO:0000313" key="1">
    <source>
        <dbReference type="EMBL" id="VDC30893.1"/>
    </source>
</evidence>
<dbReference type="InterPro" id="IPR016024">
    <property type="entry name" value="ARM-type_fold"/>
</dbReference>
<dbReference type="Gene3D" id="1.25.10.90">
    <property type="match status" value="1"/>
</dbReference>
<sequence length="195" mass="21426">MDSVLHHARQRRPERMTDPTVVAAAADFIDATLQKEGAWYRADDVGSRLGGLLGSYGSSVGAVRGTVRDALRKFRTLEHDGVTLLASTLWSQPRPGVLPIYERRLAAVVLLQSRVNLLLPTDLTRIEGFLRSAHTDELADPLLADVVVPLLRGLGQRDRQRADVILARWRADPAPGLPAAAAYLDRQLDKDAPPR</sequence>
<gene>
    <name evidence="1" type="ORF">PSET11_02623</name>
</gene>
<dbReference type="AlphaFoldDB" id="A0A3P5X8D5"/>
<accession>A0A3P5X8D5</accession>